<evidence type="ECO:0000313" key="1">
    <source>
        <dbReference type="EMBL" id="MBX67690.1"/>
    </source>
</evidence>
<protein>
    <submittedName>
        <fullName evidence="1">Uncharacterized protein</fullName>
    </submittedName>
</protein>
<reference evidence="1" key="1">
    <citation type="submission" date="2018-02" db="EMBL/GenBank/DDBJ databases">
        <title>Rhizophora mucronata_Transcriptome.</title>
        <authorList>
            <person name="Meera S.P."/>
            <person name="Sreeshan A."/>
            <person name="Augustine A."/>
        </authorList>
    </citation>
    <scope>NUCLEOTIDE SEQUENCE</scope>
    <source>
        <tissue evidence="1">Leaf</tissue>
    </source>
</reference>
<sequence length="37" mass="4009">MINLELAVVIEDHHQFLAGLGLQTTILEHLIALATAV</sequence>
<proteinExistence type="predicted"/>
<name>A0A2P2QL18_RHIMU</name>
<organism evidence="1">
    <name type="scientific">Rhizophora mucronata</name>
    <name type="common">Asiatic mangrove</name>
    <dbReference type="NCBI Taxonomy" id="61149"/>
    <lineage>
        <taxon>Eukaryota</taxon>
        <taxon>Viridiplantae</taxon>
        <taxon>Streptophyta</taxon>
        <taxon>Embryophyta</taxon>
        <taxon>Tracheophyta</taxon>
        <taxon>Spermatophyta</taxon>
        <taxon>Magnoliopsida</taxon>
        <taxon>eudicotyledons</taxon>
        <taxon>Gunneridae</taxon>
        <taxon>Pentapetalae</taxon>
        <taxon>rosids</taxon>
        <taxon>fabids</taxon>
        <taxon>Malpighiales</taxon>
        <taxon>Rhizophoraceae</taxon>
        <taxon>Rhizophora</taxon>
    </lineage>
</organism>
<dbReference type="EMBL" id="GGEC01087206">
    <property type="protein sequence ID" value="MBX67690.1"/>
    <property type="molecule type" value="Transcribed_RNA"/>
</dbReference>
<dbReference type="AlphaFoldDB" id="A0A2P2QL18"/>
<accession>A0A2P2QL18</accession>